<evidence type="ECO:0000313" key="1">
    <source>
        <dbReference type="EMBL" id="CAD8191417.1"/>
    </source>
</evidence>
<keyword evidence="2" id="KW-1185">Reference proteome</keyword>
<protein>
    <submittedName>
        <fullName evidence="1">Uncharacterized protein</fullName>
    </submittedName>
</protein>
<evidence type="ECO:0000313" key="2">
    <source>
        <dbReference type="Proteomes" id="UP000683925"/>
    </source>
</evidence>
<comment type="caution">
    <text evidence="1">The sequence shown here is derived from an EMBL/GenBank/DDBJ whole genome shotgun (WGS) entry which is preliminary data.</text>
</comment>
<accession>A0A8S1WRN4</accession>
<reference evidence="1" key="1">
    <citation type="submission" date="2021-01" db="EMBL/GenBank/DDBJ databases">
        <authorList>
            <consortium name="Genoscope - CEA"/>
            <person name="William W."/>
        </authorList>
    </citation>
    <scope>NUCLEOTIDE SEQUENCE</scope>
</reference>
<organism evidence="1 2">
    <name type="scientific">Paramecium octaurelia</name>
    <dbReference type="NCBI Taxonomy" id="43137"/>
    <lineage>
        <taxon>Eukaryota</taxon>
        <taxon>Sar</taxon>
        <taxon>Alveolata</taxon>
        <taxon>Ciliophora</taxon>
        <taxon>Intramacronucleata</taxon>
        <taxon>Oligohymenophorea</taxon>
        <taxon>Peniculida</taxon>
        <taxon>Parameciidae</taxon>
        <taxon>Paramecium</taxon>
    </lineage>
</organism>
<dbReference type="EMBL" id="CAJJDP010000098">
    <property type="protein sequence ID" value="CAD8191417.1"/>
    <property type="molecule type" value="Genomic_DNA"/>
</dbReference>
<sequence>MRLRFIARMKNFDANNKFDELYKHYYFLQQSFSQSQQILVKIQTSLTRDHITNTQRELTSQFRCPCLSFCTIALQYKHLINDPNVQISMNKCIFIITNTKVDIRQKGQALSGIHVLFKHQFFMQSSYISEWQFLKGSLQLRITISRKGNFT</sequence>
<proteinExistence type="predicted"/>
<name>A0A8S1WRN4_PAROT</name>
<dbReference type="AlphaFoldDB" id="A0A8S1WRN4"/>
<dbReference type="Proteomes" id="UP000683925">
    <property type="component" value="Unassembled WGS sequence"/>
</dbReference>
<gene>
    <name evidence="1" type="ORF">POCTA_138.1.T0990210</name>
</gene>